<gene>
    <name evidence="2" type="ORF">VSF3289_04270</name>
</gene>
<protein>
    <submittedName>
        <fullName evidence="2">Uncharacterized protein</fullName>
    </submittedName>
</protein>
<sequence length="143" mass="15807">MNIIFIGLVALSVSPYTWANQSTDVNQTNHFDGYYERYIGDKLDSDSADIEVIQQENGDYLVSGSAVWVMDVSAGSVNVGDIYGVFPLEGNRLQYDLNDCQMTLTFTPQALVVSDDNLMCGGMNVSFNGTYRKNPNEKIGKPQ</sequence>
<feature type="signal peptide" evidence="1">
    <location>
        <begin position="1"/>
        <end position="19"/>
    </location>
</feature>
<evidence type="ECO:0000313" key="3">
    <source>
        <dbReference type="Proteomes" id="UP000095131"/>
    </source>
</evidence>
<dbReference type="OrthoDB" id="6847114at2"/>
<dbReference type="PATRIC" id="fig|45658.8.peg.4253"/>
<proteinExistence type="predicted"/>
<name>A0A1E3WH49_9VIBR</name>
<evidence type="ECO:0000313" key="2">
    <source>
        <dbReference type="EMBL" id="ODS05129.1"/>
    </source>
</evidence>
<keyword evidence="1" id="KW-0732">Signal</keyword>
<evidence type="ECO:0000256" key="1">
    <source>
        <dbReference type="SAM" id="SignalP"/>
    </source>
</evidence>
<feature type="chain" id="PRO_5009139352" evidence="1">
    <location>
        <begin position="20"/>
        <end position="143"/>
    </location>
</feature>
<organism evidence="2 3">
    <name type="scientific">Vibrio scophthalmi</name>
    <dbReference type="NCBI Taxonomy" id="45658"/>
    <lineage>
        <taxon>Bacteria</taxon>
        <taxon>Pseudomonadati</taxon>
        <taxon>Pseudomonadota</taxon>
        <taxon>Gammaproteobacteria</taxon>
        <taxon>Vibrionales</taxon>
        <taxon>Vibrionaceae</taxon>
        <taxon>Vibrio</taxon>
    </lineage>
</organism>
<accession>A0A1E3WH49</accession>
<dbReference type="AlphaFoldDB" id="A0A1E3WH49"/>
<dbReference type="Proteomes" id="UP000095131">
    <property type="component" value="Unassembled WGS sequence"/>
</dbReference>
<reference evidence="2 3" key="1">
    <citation type="submission" date="2016-08" db="EMBL/GenBank/DDBJ databases">
        <title>Genome sequencing of Vibrio scophthalmi strain FP3289, an isolated from Paralichthys olivaceus.</title>
        <authorList>
            <person name="Han H.-J."/>
        </authorList>
    </citation>
    <scope>NUCLEOTIDE SEQUENCE [LARGE SCALE GENOMIC DNA]</scope>
    <source>
        <strain evidence="2 3">FP3289</strain>
    </source>
</reference>
<comment type="caution">
    <text evidence="2">The sequence shown here is derived from an EMBL/GenBank/DDBJ whole genome shotgun (WGS) entry which is preliminary data.</text>
</comment>
<dbReference type="RefSeq" id="WP_069448102.1">
    <property type="nucleotide sequence ID" value="NZ_CP195090.1"/>
</dbReference>
<dbReference type="EMBL" id="MDCJ01000007">
    <property type="protein sequence ID" value="ODS05129.1"/>
    <property type="molecule type" value="Genomic_DNA"/>
</dbReference>